<organism evidence="3 4">
    <name type="scientific">Hansschlegelia beijingensis</name>
    <dbReference type="NCBI Taxonomy" id="1133344"/>
    <lineage>
        <taxon>Bacteria</taxon>
        <taxon>Pseudomonadati</taxon>
        <taxon>Pseudomonadota</taxon>
        <taxon>Alphaproteobacteria</taxon>
        <taxon>Hyphomicrobiales</taxon>
        <taxon>Methylopilaceae</taxon>
        <taxon>Hansschlegelia</taxon>
    </lineage>
</organism>
<keyword evidence="1" id="KW-0472">Membrane</keyword>
<dbReference type="InterPro" id="IPR036365">
    <property type="entry name" value="PGBD-like_sf"/>
</dbReference>
<accession>A0A7W6GEC4</accession>
<dbReference type="SUPFAM" id="SSF47090">
    <property type="entry name" value="PGBD-like"/>
    <property type="match status" value="2"/>
</dbReference>
<evidence type="ECO:0000313" key="3">
    <source>
        <dbReference type="EMBL" id="MBB3971898.1"/>
    </source>
</evidence>
<feature type="domain" description="Peptidoglycan binding-like" evidence="2">
    <location>
        <begin position="173"/>
        <end position="224"/>
    </location>
</feature>
<dbReference type="InterPro" id="IPR036366">
    <property type="entry name" value="PGBDSf"/>
</dbReference>
<name>A0A7W6GEC4_9HYPH</name>
<dbReference type="AlphaFoldDB" id="A0A7W6GEC4"/>
<keyword evidence="4" id="KW-1185">Reference proteome</keyword>
<protein>
    <submittedName>
        <fullName evidence="3">Peptidoglycan hydrolase-like protein with peptidoglycan-binding domain</fullName>
    </submittedName>
</protein>
<sequence>MPSARPDPRSFDEPHGILSAVAGVLRRRPLDCLAGALAAACVAMVFVNALALQPARPRTEAFVPPVKAEAVAAAPAAKPDELVSQIQSALAALGYYDGPVDGLMGARTGASIRAFQQAQRLDQTGAPSEGLLAAALIASPRKAEAAAPAPVARPAAAAPATTGSTEMPAGKLMAVQRALARIGYGPVTIDGKMGAETRNAIRSFERDHKMPETGEPSPQVLRALQAMTGAQLQ</sequence>
<gene>
    <name evidence="3" type="ORF">GGR24_000531</name>
</gene>
<keyword evidence="1" id="KW-0812">Transmembrane</keyword>
<feature type="transmembrane region" description="Helical" evidence="1">
    <location>
        <begin position="33"/>
        <end position="52"/>
    </location>
</feature>
<evidence type="ECO:0000313" key="4">
    <source>
        <dbReference type="Proteomes" id="UP000528964"/>
    </source>
</evidence>
<keyword evidence="3" id="KW-0378">Hydrolase</keyword>
<evidence type="ECO:0000259" key="2">
    <source>
        <dbReference type="Pfam" id="PF01471"/>
    </source>
</evidence>
<dbReference type="EMBL" id="JACIDR010000001">
    <property type="protein sequence ID" value="MBB3971898.1"/>
    <property type="molecule type" value="Genomic_DNA"/>
</dbReference>
<dbReference type="InterPro" id="IPR002477">
    <property type="entry name" value="Peptidoglycan-bd-like"/>
</dbReference>
<dbReference type="GO" id="GO:0016787">
    <property type="term" value="F:hydrolase activity"/>
    <property type="evidence" value="ECO:0007669"/>
    <property type="project" value="UniProtKB-KW"/>
</dbReference>
<keyword evidence="1" id="KW-1133">Transmembrane helix</keyword>
<comment type="caution">
    <text evidence="3">The sequence shown here is derived from an EMBL/GenBank/DDBJ whole genome shotgun (WGS) entry which is preliminary data.</text>
</comment>
<dbReference type="Proteomes" id="UP000528964">
    <property type="component" value="Unassembled WGS sequence"/>
</dbReference>
<dbReference type="Gene3D" id="1.10.101.10">
    <property type="entry name" value="PGBD-like superfamily/PGBD"/>
    <property type="match status" value="2"/>
</dbReference>
<proteinExistence type="predicted"/>
<dbReference type="Pfam" id="PF01471">
    <property type="entry name" value="PG_binding_1"/>
    <property type="match status" value="2"/>
</dbReference>
<dbReference type="RefSeq" id="WP_183393739.1">
    <property type="nucleotide sequence ID" value="NZ_JACIDR010000001.1"/>
</dbReference>
<reference evidence="3 4" key="1">
    <citation type="submission" date="2020-08" db="EMBL/GenBank/DDBJ databases">
        <title>Genomic Encyclopedia of Type Strains, Phase IV (KMG-IV): sequencing the most valuable type-strain genomes for metagenomic binning, comparative biology and taxonomic classification.</title>
        <authorList>
            <person name="Goeker M."/>
        </authorList>
    </citation>
    <scope>NUCLEOTIDE SEQUENCE [LARGE SCALE GENOMIC DNA]</scope>
    <source>
        <strain evidence="3 4">DSM 25481</strain>
    </source>
</reference>
<feature type="domain" description="Peptidoglycan binding-like" evidence="2">
    <location>
        <begin position="81"/>
        <end position="133"/>
    </location>
</feature>
<evidence type="ECO:0000256" key="1">
    <source>
        <dbReference type="SAM" id="Phobius"/>
    </source>
</evidence>